<name>A0ABX5DNA0_9BACI</name>
<feature type="region of interest" description="Disordered" evidence="1">
    <location>
        <begin position="1"/>
        <end position="40"/>
    </location>
</feature>
<sequence>MRPPPQNSAKAKKLGGGSTAPKSPIGSTNNQWGMKKTPTD</sequence>
<keyword evidence="3" id="KW-1185">Reference proteome</keyword>
<organism evidence="2 3">
    <name type="scientific">Bacillus wiedmannii</name>
    <dbReference type="NCBI Taxonomy" id="1890302"/>
    <lineage>
        <taxon>Bacteria</taxon>
        <taxon>Bacillati</taxon>
        <taxon>Bacillota</taxon>
        <taxon>Bacilli</taxon>
        <taxon>Bacillales</taxon>
        <taxon>Bacillaceae</taxon>
        <taxon>Bacillus</taxon>
        <taxon>Bacillus cereus group</taxon>
    </lineage>
</organism>
<comment type="caution">
    <text evidence="2">The sequence shown here is derived from an EMBL/GenBank/DDBJ whole genome shotgun (WGS) entry which is preliminary data.</text>
</comment>
<evidence type="ECO:0000313" key="3">
    <source>
        <dbReference type="Proteomes" id="UP000239236"/>
    </source>
</evidence>
<proteinExistence type="predicted"/>
<evidence type="ECO:0008006" key="4">
    <source>
        <dbReference type="Google" id="ProtNLM"/>
    </source>
</evidence>
<protein>
    <recommendedName>
        <fullName evidence="4">YuzL family protein</fullName>
    </recommendedName>
</protein>
<evidence type="ECO:0000313" key="2">
    <source>
        <dbReference type="EMBL" id="PRT37480.1"/>
    </source>
</evidence>
<evidence type="ECO:0000256" key="1">
    <source>
        <dbReference type="SAM" id="MobiDB-lite"/>
    </source>
</evidence>
<gene>
    <name evidence="2" type="ORF">C6357_25300</name>
</gene>
<reference evidence="2 3" key="1">
    <citation type="submission" date="2018-03" db="EMBL/GenBank/DDBJ databases">
        <title>Genotypic and phenotypic analysis of antagonistic Bacillus spp. isolated from rhizosphere soil of plants in Tibet.</title>
        <authorList>
            <person name="Borriss R."/>
            <person name="Lasch P."/>
            <person name="Wu L."/>
            <person name="Wu H."/>
            <person name="Gao X."/>
        </authorList>
    </citation>
    <scope>NUCLEOTIDE SEQUENCE [LARGE SCALE GENOMIC DNA]</scope>
    <source>
        <strain evidence="2 3">NMSW16</strain>
    </source>
</reference>
<dbReference type="EMBL" id="PVRR01000008">
    <property type="protein sequence ID" value="PRT37480.1"/>
    <property type="molecule type" value="Genomic_DNA"/>
</dbReference>
<dbReference type="Proteomes" id="UP000239236">
    <property type="component" value="Unassembled WGS sequence"/>
</dbReference>
<accession>A0ABX5DNA0</accession>